<dbReference type="RefSeq" id="WP_023572035.1">
    <property type="nucleotide sequence ID" value="NZ_AVBI01000026.1"/>
</dbReference>
<dbReference type="PANTHER" id="PTHR43581">
    <property type="entry name" value="ATP/GTP PHOSPHATASE"/>
    <property type="match status" value="1"/>
</dbReference>
<reference evidence="2 3" key="1">
    <citation type="journal article" date="2015" name="Stand. Genomic Sci.">
        <title>Genomic Encyclopedia of Bacterial and Archaeal Type Strains, Phase III: the genomes of soil and plant-associated and newly described type strains.</title>
        <authorList>
            <person name="Whitman W.B."/>
            <person name="Woyke T."/>
            <person name="Klenk H.P."/>
            <person name="Zhou Y."/>
            <person name="Lilburn T.G."/>
            <person name="Beck B.J."/>
            <person name="De Vos P."/>
            <person name="Vandamme P."/>
            <person name="Eisen J.A."/>
            <person name="Garrity G."/>
            <person name="Hugenholtz P."/>
            <person name="Kyrpides N.C."/>
        </authorList>
    </citation>
    <scope>NUCLEOTIDE SEQUENCE [LARGE SCALE GENOMIC DNA]</scope>
    <source>
        <strain evidence="2 3">CGMCC 1.7270</strain>
    </source>
</reference>
<dbReference type="AlphaFoldDB" id="V6S219"/>
<name>V6S219_9FLAO</name>
<feature type="domain" description="Endonuclease GajA/Old nuclease/RecF-like AAA" evidence="1">
    <location>
        <begin position="1"/>
        <end position="391"/>
    </location>
</feature>
<dbReference type="Pfam" id="PF13175">
    <property type="entry name" value="AAA_15"/>
    <property type="match status" value="1"/>
</dbReference>
<dbReference type="OrthoDB" id="9792800at2"/>
<protein>
    <submittedName>
        <fullName evidence="2">Putative ATP-dependent endonuclease of OLD family</fullName>
    </submittedName>
</protein>
<accession>V6S219</accession>
<dbReference type="STRING" id="1341154.FCR2A7T_29640"/>
<dbReference type="Gene3D" id="3.40.50.300">
    <property type="entry name" value="P-loop containing nucleotide triphosphate hydrolases"/>
    <property type="match status" value="1"/>
</dbReference>
<keyword evidence="2" id="KW-0378">Hydrolase</keyword>
<dbReference type="InterPro" id="IPR027417">
    <property type="entry name" value="P-loop_NTPase"/>
</dbReference>
<evidence type="ECO:0000259" key="1">
    <source>
        <dbReference type="Pfam" id="PF13175"/>
    </source>
</evidence>
<dbReference type="InterPro" id="IPR051396">
    <property type="entry name" value="Bact_Antivir_Def_Nuclease"/>
</dbReference>
<organism evidence="2 3">
    <name type="scientific">Flavobacterium cauense R2A-7</name>
    <dbReference type="NCBI Taxonomy" id="1341154"/>
    <lineage>
        <taxon>Bacteria</taxon>
        <taxon>Pseudomonadati</taxon>
        <taxon>Bacteroidota</taxon>
        <taxon>Flavobacteriia</taxon>
        <taxon>Flavobacteriales</taxon>
        <taxon>Flavobacteriaceae</taxon>
        <taxon>Flavobacterium</taxon>
    </lineage>
</organism>
<dbReference type="InterPro" id="IPR041685">
    <property type="entry name" value="AAA_GajA/Old/RecF-like"/>
</dbReference>
<dbReference type="GO" id="GO:0004519">
    <property type="term" value="F:endonuclease activity"/>
    <property type="evidence" value="ECO:0007669"/>
    <property type="project" value="UniProtKB-KW"/>
</dbReference>
<keyword evidence="2" id="KW-0255">Endonuclease</keyword>
<dbReference type="SUPFAM" id="SSF52540">
    <property type="entry name" value="P-loop containing nucleoside triphosphate hydrolases"/>
    <property type="match status" value="1"/>
</dbReference>
<keyword evidence="3" id="KW-1185">Reference proteome</keyword>
<dbReference type="EMBL" id="VLKQ01000017">
    <property type="protein sequence ID" value="TWI08098.1"/>
    <property type="molecule type" value="Genomic_DNA"/>
</dbReference>
<evidence type="ECO:0000313" key="3">
    <source>
        <dbReference type="Proteomes" id="UP000319848"/>
    </source>
</evidence>
<gene>
    <name evidence="2" type="ORF">IP98_02855</name>
</gene>
<evidence type="ECO:0000313" key="2">
    <source>
        <dbReference type="EMBL" id="TWI08098.1"/>
    </source>
</evidence>
<dbReference type="PANTHER" id="PTHR43581:SF4">
    <property type="entry name" value="ATP_GTP PHOSPHATASE"/>
    <property type="match status" value="1"/>
</dbReference>
<comment type="caution">
    <text evidence="2">The sequence shown here is derived from an EMBL/GenBank/DDBJ whole genome shotgun (WGS) entry which is preliminary data.</text>
</comment>
<sequence>MFIKEINIRNFKCFEDSKISFDPNFNLIIGENNSGKSTLFEALRLWQLSIQQFYTARTRKLEDNIGFYKRYSYKALELKDLSFLRIQDINDVFCKKDKPFVIELCFSNNISDANISISFKRTSRDSLNCKLGFDISGTDKISEKDLLKMSNDLFEVMGIANNDTFRNRIRLAYIPPKFNLPNKEILLSEKNEYITENLILGNSHLVLRNILHSWCELNYRRDTKKAKISELKNKLTNLIDESNFKSNYSNVIRPYIENVLLDKIISNQNVKKKSLEKVEKGLNKILHQKFDFKSYLDPTKFSTLAIKNHEDNIEISQLGSGTINVLNILSVLEYNNQTIDKAATKCNLLLLDEPDSHLHSNLQSELFNHLENESKDKNTQIFIITHNSNLISQFEKVLFINNKKEINPIPLSNYLENHLKDIDVVQYNVIKELNDAKFEKDKLHLQLEEIKNINKPLLYTEGPSDMIIIENAFKKLYSLETLPFHLINGFSCTQLKNTFENPKTFAKNSLFPQIALFDFDIAYAQWNGLWGNKNNYTKNIANPYIPFEKKHNDFLGFALLLPVPKIEKIIKQVVIKGNETFNEKSLLSIEHMFFDVNNLKEFFLEEVAPGGNSVIKFISDSKKMNFAEKSKNFTKEDFKHFIPLFEKIAEIINYELPKTNA</sequence>
<keyword evidence="2" id="KW-0540">Nuclease</keyword>
<proteinExistence type="predicted"/>
<dbReference type="Proteomes" id="UP000319848">
    <property type="component" value="Unassembled WGS sequence"/>
</dbReference>